<organism evidence="2 3">
    <name type="scientific">Tripterygium wilfordii</name>
    <name type="common">Thunder God vine</name>
    <dbReference type="NCBI Taxonomy" id="458696"/>
    <lineage>
        <taxon>Eukaryota</taxon>
        <taxon>Viridiplantae</taxon>
        <taxon>Streptophyta</taxon>
        <taxon>Embryophyta</taxon>
        <taxon>Tracheophyta</taxon>
        <taxon>Spermatophyta</taxon>
        <taxon>Magnoliopsida</taxon>
        <taxon>eudicotyledons</taxon>
        <taxon>Gunneridae</taxon>
        <taxon>Pentapetalae</taxon>
        <taxon>rosids</taxon>
        <taxon>fabids</taxon>
        <taxon>Celastrales</taxon>
        <taxon>Celastraceae</taxon>
        <taxon>Tripterygium</taxon>
    </lineage>
</organism>
<name>A0A7J7CRB9_TRIWF</name>
<comment type="caution">
    <text evidence="2">The sequence shown here is derived from an EMBL/GenBank/DDBJ whole genome shotgun (WGS) entry which is preliminary data.</text>
</comment>
<gene>
    <name evidence="2" type="ORF">HS088_TW14G00801</name>
</gene>
<keyword evidence="1" id="KW-0812">Transmembrane</keyword>
<evidence type="ECO:0000313" key="3">
    <source>
        <dbReference type="Proteomes" id="UP000593562"/>
    </source>
</evidence>
<proteinExistence type="predicted"/>
<keyword evidence="1" id="KW-0472">Membrane</keyword>
<feature type="transmembrane region" description="Helical" evidence="1">
    <location>
        <begin position="93"/>
        <end position="113"/>
    </location>
</feature>
<keyword evidence="1" id="KW-1133">Transmembrane helix</keyword>
<dbReference type="PANTHER" id="PTHR37735:SF1">
    <property type="entry name" value="OS08G0567000 PROTEIN"/>
    <property type="match status" value="1"/>
</dbReference>
<reference evidence="2 3" key="1">
    <citation type="journal article" date="2020" name="Nat. Commun.">
        <title>Genome of Tripterygium wilfordii and identification of cytochrome P450 involved in triptolide biosynthesis.</title>
        <authorList>
            <person name="Tu L."/>
            <person name="Su P."/>
            <person name="Zhang Z."/>
            <person name="Gao L."/>
            <person name="Wang J."/>
            <person name="Hu T."/>
            <person name="Zhou J."/>
            <person name="Zhang Y."/>
            <person name="Zhao Y."/>
            <person name="Liu Y."/>
            <person name="Song Y."/>
            <person name="Tong Y."/>
            <person name="Lu Y."/>
            <person name="Yang J."/>
            <person name="Xu C."/>
            <person name="Jia M."/>
            <person name="Peters R.J."/>
            <person name="Huang L."/>
            <person name="Gao W."/>
        </authorList>
    </citation>
    <scope>NUCLEOTIDE SEQUENCE [LARGE SCALE GENOMIC DNA]</scope>
    <source>
        <strain evidence="3">cv. XIE 37</strain>
        <tissue evidence="2">Leaf</tissue>
    </source>
</reference>
<dbReference type="EMBL" id="JAAARO010000014">
    <property type="protein sequence ID" value="KAF5736653.1"/>
    <property type="molecule type" value="Genomic_DNA"/>
</dbReference>
<dbReference type="GO" id="GO:0012505">
    <property type="term" value="C:endomembrane system"/>
    <property type="evidence" value="ECO:0007669"/>
    <property type="project" value="TreeGrafter"/>
</dbReference>
<dbReference type="PANTHER" id="PTHR37735">
    <property type="entry name" value="OS08G0567000 PROTEIN"/>
    <property type="match status" value="1"/>
</dbReference>
<protein>
    <submittedName>
        <fullName evidence="2">Uncharacterized protein</fullName>
    </submittedName>
</protein>
<dbReference type="AlphaFoldDB" id="A0A7J7CRB9"/>
<dbReference type="InParanoid" id="A0A7J7CRB9"/>
<keyword evidence="3" id="KW-1185">Reference proteome</keyword>
<evidence type="ECO:0000256" key="1">
    <source>
        <dbReference type="SAM" id="Phobius"/>
    </source>
</evidence>
<evidence type="ECO:0000313" key="2">
    <source>
        <dbReference type="EMBL" id="KAF5736653.1"/>
    </source>
</evidence>
<accession>A0A7J7CRB9</accession>
<dbReference type="Proteomes" id="UP000593562">
    <property type="component" value="Unassembled WGS sequence"/>
</dbReference>
<sequence>MGSRHCKRMMILKVLHSGHWSYYLLVSKVFDSLQSAYKGEIVGVVLLSGTPPLESETMLNVMFTSRPSARWLVESKESTNSTIAEVVLVRQTLAWLTGIILIIATLLGIHFLLNMPLTRDTLLYSNVKLD</sequence>